<sequence>MSKETSEHVEPMETRRRAKKVSCSKDMISSFENRVGNLEESVGDMKETLELVMSRIEDLREDSKEFLWDTLRSTSNKLTVRDDVLEALVTAMKGEIAELKGDLTIYKVAMESGMMASRSKHTMWMFQNPRTLRELSPREKWITYSMGIEDDATKRRCKATDEKHGGTTIETWEEL</sequence>
<proteinExistence type="predicted"/>
<protein>
    <submittedName>
        <fullName evidence="1">Uncharacterized protein</fullName>
    </submittedName>
</protein>
<reference evidence="1 2" key="1">
    <citation type="submission" date="2023-03" db="EMBL/GenBank/DDBJ databases">
        <title>WGS of Gossypium arboreum.</title>
        <authorList>
            <person name="Yu D."/>
        </authorList>
    </citation>
    <scope>NUCLEOTIDE SEQUENCE [LARGE SCALE GENOMIC DNA]</scope>
    <source>
        <tissue evidence="1">Leaf</tissue>
    </source>
</reference>
<keyword evidence="2" id="KW-1185">Reference proteome</keyword>
<evidence type="ECO:0000313" key="2">
    <source>
        <dbReference type="Proteomes" id="UP001358586"/>
    </source>
</evidence>
<dbReference type="Proteomes" id="UP001358586">
    <property type="component" value="Chromosome 10"/>
</dbReference>
<gene>
    <name evidence="1" type="ORF">PVK06_035366</name>
</gene>
<accession>A0ABR0NH64</accession>
<evidence type="ECO:0000313" key="1">
    <source>
        <dbReference type="EMBL" id="KAK5794159.1"/>
    </source>
</evidence>
<dbReference type="EMBL" id="JARKNE010000010">
    <property type="protein sequence ID" value="KAK5794159.1"/>
    <property type="molecule type" value="Genomic_DNA"/>
</dbReference>
<name>A0ABR0NH64_GOSAR</name>
<comment type="caution">
    <text evidence="1">The sequence shown here is derived from an EMBL/GenBank/DDBJ whole genome shotgun (WGS) entry which is preliminary data.</text>
</comment>
<organism evidence="1 2">
    <name type="scientific">Gossypium arboreum</name>
    <name type="common">Tree cotton</name>
    <name type="synonym">Gossypium nanking</name>
    <dbReference type="NCBI Taxonomy" id="29729"/>
    <lineage>
        <taxon>Eukaryota</taxon>
        <taxon>Viridiplantae</taxon>
        <taxon>Streptophyta</taxon>
        <taxon>Embryophyta</taxon>
        <taxon>Tracheophyta</taxon>
        <taxon>Spermatophyta</taxon>
        <taxon>Magnoliopsida</taxon>
        <taxon>eudicotyledons</taxon>
        <taxon>Gunneridae</taxon>
        <taxon>Pentapetalae</taxon>
        <taxon>rosids</taxon>
        <taxon>malvids</taxon>
        <taxon>Malvales</taxon>
        <taxon>Malvaceae</taxon>
        <taxon>Malvoideae</taxon>
        <taxon>Gossypium</taxon>
    </lineage>
</organism>